<reference evidence="2 3" key="1">
    <citation type="submission" date="2019-12" db="EMBL/GenBank/DDBJ databases">
        <authorList>
            <person name="Scholz U."/>
            <person name="Mascher M."/>
            <person name="Fiebig A."/>
        </authorList>
    </citation>
    <scope>NUCLEOTIDE SEQUENCE</scope>
</reference>
<proteinExistence type="predicted"/>
<dbReference type="Proteomes" id="UP001189122">
    <property type="component" value="Unassembled WGS sequence"/>
</dbReference>
<gene>
    <name evidence="2" type="ORF">SI7747_09011515</name>
</gene>
<accession>A0A7I8J4F0</accession>
<feature type="region of interest" description="Disordered" evidence="1">
    <location>
        <begin position="1"/>
        <end position="23"/>
    </location>
</feature>
<name>A0A7I8J4F0_SPIIN</name>
<dbReference type="EMBL" id="LR743596">
    <property type="protein sequence ID" value="CAA2625780.1"/>
    <property type="molecule type" value="Genomic_DNA"/>
</dbReference>
<dbReference type="EMBL" id="CACRZD030000009">
    <property type="protein sequence ID" value="CAA6665126.1"/>
    <property type="molecule type" value="Genomic_DNA"/>
</dbReference>
<keyword evidence="3" id="KW-1185">Reference proteome</keyword>
<protein>
    <submittedName>
        <fullName evidence="2">Uncharacterized protein</fullName>
    </submittedName>
</protein>
<sequence length="23" mass="2602">MGRQIISSGYHPVEQKNDNFAPL</sequence>
<evidence type="ECO:0000256" key="1">
    <source>
        <dbReference type="SAM" id="MobiDB-lite"/>
    </source>
</evidence>
<dbReference type="AlphaFoldDB" id="A0A7I8J4F0"/>
<organism evidence="2">
    <name type="scientific">Spirodela intermedia</name>
    <name type="common">Intermediate duckweed</name>
    <dbReference type="NCBI Taxonomy" id="51605"/>
    <lineage>
        <taxon>Eukaryota</taxon>
        <taxon>Viridiplantae</taxon>
        <taxon>Streptophyta</taxon>
        <taxon>Embryophyta</taxon>
        <taxon>Tracheophyta</taxon>
        <taxon>Spermatophyta</taxon>
        <taxon>Magnoliopsida</taxon>
        <taxon>Liliopsida</taxon>
        <taxon>Araceae</taxon>
        <taxon>Lemnoideae</taxon>
        <taxon>Spirodela</taxon>
    </lineage>
</organism>
<evidence type="ECO:0000313" key="3">
    <source>
        <dbReference type="Proteomes" id="UP001189122"/>
    </source>
</evidence>
<evidence type="ECO:0000313" key="2">
    <source>
        <dbReference type="EMBL" id="CAA2625780.1"/>
    </source>
</evidence>